<feature type="domain" description="Helicase C-terminal" evidence="1">
    <location>
        <begin position="675"/>
        <end position="729"/>
    </location>
</feature>
<dbReference type="InterPro" id="IPR027417">
    <property type="entry name" value="P-loop_NTPase"/>
</dbReference>
<comment type="caution">
    <text evidence="2">The sequence shown here is derived from an EMBL/GenBank/DDBJ whole genome shotgun (WGS) entry which is preliminary data.</text>
</comment>
<protein>
    <recommendedName>
        <fullName evidence="1">Helicase C-terminal domain-containing protein</fullName>
    </recommendedName>
</protein>
<dbReference type="EMBL" id="MGDD01000349">
    <property type="protein sequence ID" value="OGL41354.1"/>
    <property type="molecule type" value="Genomic_DNA"/>
</dbReference>
<feature type="non-terminal residue" evidence="2">
    <location>
        <position position="1"/>
    </location>
</feature>
<dbReference type="Pfam" id="PF00271">
    <property type="entry name" value="Helicase_C"/>
    <property type="match status" value="1"/>
</dbReference>
<accession>A0A1F7RK57</accession>
<gene>
    <name evidence="2" type="ORF">A2161_20360</name>
</gene>
<dbReference type="InterPro" id="IPR001650">
    <property type="entry name" value="Helicase_C-like"/>
</dbReference>
<reference evidence="2 3" key="1">
    <citation type="journal article" date="2016" name="Nat. Commun.">
        <title>Thousands of microbial genomes shed light on interconnected biogeochemical processes in an aquifer system.</title>
        <authorList>
            <person name="Anantharaman K."/>
            <person name="Brown C.T."/>
            <person name="Hug L.A."/>
            <person name="Sharon I."/>
            <person name="Castelle C.J."/>
            <person name="Probst A.J."/>
            <person name="Thomas B.C."/>
            <person name="Singh A."/>
            <person name="Wilkins M.J."/>
            <person name="Karaoz U."/>
            <person name="Brodie E.L."/>
            <person name="Williams K.H."/>
            <person name="Hubbard S.S."/>
            <person name="Banfield J.F."/>
        </authorList>
    </citation>
    <scope>NUCLEOTIDE SEQUENCE [LARGE SCALE GENOMIC DNA]</scope>
</reference>
<dbReference type="AlphaFoldDB" id="A0A1F7RK57"/>
<sequence>GLDTACFDFRRYSANRSDEDNFRIKRIVSELRELLAEVCIEALKPDLIILDEFQRFREILYDDNDAAILARKLMNYKDARVLLLSATPYKMLTLYHEDEENHYADFMKALGFLIEDKEKENQIEQDLEQIRIALYDWQNTDSDALIKIQQSLRKKLLSVMVRTERVGITKQQNSMLVESQIIAMPQPIDLLHACNLDKIARNVEARNTIEYWKSAPYLLNFMKKYQLKKLFDDSCKSLNDEMIYDLDPKRCCLLKGKKLQRYDVVEPTNARLRKLTSETINTGDWKLLWMPPSLPYYRSEKFYANLKSPSKSLIFSSWNVVPDTIAALMSYEVERKMVTRSKEIPTYKELNIKKKPLLIFKRDGNELTGMNILALIYPCPTLVDEIDPLKISLENIKQGFIRKRDMIHMVKKEIHRLVEKISPGNLYKGGAGDKQWYWAGLALLDKLHKFHPEEWCIYKNEWHQLSYELDGYGEKEQKSALNDHLQLFNSVFKGKIELSKPPRDLDIVFTELALGSPAICAARALKRVAPNLQSDSTVLMNAAAKIAMGFRSLFNNPEYICLLRRRNSSIPYWRSVLQYAIEGNLQSVLDEYVHILLESNGLKNHPEEKIVSEIADTMYEVIALHVSSVQIDDIRLRPKNRKIEMNQFKIRCRYALRFGDVRDDREQILVRKSSVQKAFNSPFWPFILASTSIGQEGLDFHSYCHKVWHWNLPSNPVDLEQREGRVQRYKGHAIRKNIARKFGLEILEKQWDRKSDPWDVLFDKGKEVRSSNLNDLYPYWVFDDVENPDRVERRVPMIPFSKEHSRLARLKNSLALYRLVFGQPCQEDLLNYLVRTTPENNENTLKWQLKLDPP</sequence>
<organism evidence="2 3">
    <name type="scientific">Candidatus Schekmanbacteria bacterium RBG_13_48_7</name>
    <dbReference type="NCBI Taxonomy" id="1817878"/>
    <lineage>
        <taxon>Bacteria</taxon>
        <taxon>Candidatus Schekmaniibacteriota</taxon>
    </lineage>
</organism>
<dbReference type="Gene3D" id="3.40.50.300">
    <property type="entry name" value="P-loop containing nucleotide triphosphate hydrolases"/>
    <property type="match status" value="1"/>
</dbReference>
<proteinExistence type="predicted"/>
<evidence type="ECO:0000313" key="3">
    <source>
        <dbReference type="Proteomes" id="UP000179266"/>
    </source>
</evidence>
<evidence type="ECO:0000313" key="2">
    <source>
        <dbReference type="EMBL" id="OGL41354.1"/>
    </source>
</evidence>
<name>A0A1F7RK57_9BACT</name>
<evidence type="ECO:0000259" key="1">
    <source>
        <dbReference type="Pfam" id="PF00271"/>
    </source>
</evidence>
<dbReference type="SUPFAM" id="SSF52540">
    <property type="entry name" value="P-loop containing nucleoside triphosphate hydrolases"/>
    <property type="match status" value="2"/>
</dbReference>
<dbReference type="Proteomes" id="UP000179266">
    <property type="component" value="Unassembled WGS sequence"/>
</dbReference>